<feature type="transmembrane region" description="Helical" evidence="1">
    <location>
        <begin position="107"/>
        <end position="129"/>
    </location>
</feature>
<dbReference type="GeneID" id="43368483"/>
<reference evidence="2 3" key="1">
    <citation type="submission" date="2018-12" db="EMBL/GenBank/DDBJ databases">
        <title>Complete genome sequence of Haloplanus rallus MBLA0036.</title>
        <authorList>
            <person name="Nam Y.-d."/>
            <person name="Kang J."/>
            <person name="Chung W.-H."/>
            <person name="Park Y.S."/>
        </authorList>
    </citation>
    <scope>NUCLEOTIDE SEQUENCE [LARGE SCALE GENOMIC DNA]</scope>
    <source>
        <strain evidence="2 3">MBLA0036</strain>
    </source>
</reference>
<organism evidence="2 3">
    <name type="scientific">Haloplanus rallus</name>
    <dbReference type="NCBI Taxonomy" id="1816183"/>
    <lineage>
        <taxon>Archaea</taxon>
        <taxon>Methanobacteriati</taxon>
        <taxon>Methanobacteriota</taxon>
        <taxon>Stenosarchaea group</taxon>
        <taxon>Halobacteria</taxon>
        <taxon>Halobacteriales</taxon>
        <taxon>Haloferacaceae</taxon>
        <taxon>Haloplanus</taxon>
    </lineage>
</organism>
<feature type="transmembrane region" description="Helical" evidence="1">
    <location>
        <begin position="12"/>
        <end position="35"/>
    </location>
</feature>
<proteinExistence type="predicted"/>
<evidence type="ECO:0000313" key="2">
    <source>
        <dbReference type="EMBL" id="QGX93836.1"/>
    </source>
</evidence>
<dbReference type="Proteomes" id="UP000428325">
    <property type="component" value="Chromosome"/>
</dbReference>
<feature type="transmembrane region" description="Helical" evidence="1">
    <location>
        <begin position="41"/>
        <end position="61"/>
    </location>
</feature>
<keyword evidence="1" id="KW-1133">Transmembrane helix</keyword>
<keyword evidence="3" id="KW-1185">Reference proteome</keyword>
<keyword evidence="1" id="KW-0812">Transmembrane</keyword>
<evidence type="ECO:0000313" key="3">
    <source>
        <dbReference type="Proteomes" id="UP000428325"/>
    </source>
</evidence>
<gene>
    <name evidence="2" type="ORF">EI982_03070</name>
</gene>
<dbReference type="KEGG" id="hra:EI982_03070"/>
<dbReference type="RefSeq" id="WP_157688072.1">
    <property type="nucleotide sequence ID" value="NZ_CP034345.1"/>
</dbReference>
<evidence type="ECO:0000256" key="1">
    <source>
        <dbReference type="SAM" id="Phobius"/>
    </source>
</evidence>
<sequence>MDPPTRPEASWWLGIAAPSVAFVAFVGSTALAFAFGLEPVVFVLLVPLLLFVGVVSLYCFYRDTRLVALADTEWKPAVWKYIGAGAVTAFALVLAPAIATGTLTLDLLPVLVAVAVALSGVFFGPVYLWRRYNRFETLTVQRE</sequence>
<dbReference type="EMBL" id="CP034345">
    <property type="protein sequence ID" value="QGX93836.1"/>
    <property type="molecule type" value="Genomic_DNA"/>
</dbReference>
<name>A0A6B9F0V2_9EURY</name>
<keyword evidence="1" id="KW-0472">Membrane</keyword>
<accession>A0A6B9F0V2</accession>
<protein>
    <submittedName>
        <fullName evidence="2">Uncharacterized protein</fullName>
    </submittedName>
</protein>
<dbReference type="AlphaFoldDB" id="A0A6B9F0V2"/>
<feature type="transmembrane region" description="Helical" evidence="1">
    <location>
        <begin position="81"/>
        <end position="101"/>
    </location>
</feature>